<comment type="catalytic activity">
    <reaction evidence="3">
        <text>N-acetyl-D-muramate 6-phosphate + H2O = N-acetyl-D-glucosamine 6-phosphate + (R)-lactate</text>
        <dbReference type="Rhea" id="RHEA:26410"/>
        <dbReference type="ChEBI" id="CHEBI:15377"/>
        <dbReference type="ChEBI" id="CHEBI:16004"/>
        <dbReference type="ChEBI" id="CHEBI:57513"/>
        <dbReference type="ChEBI" id="CHEBI:58722"/>
        <dbReference type="EC" id="4.2.1.126"/>
    </reaction>
</comment>
<feature type="active site" evidence="3">
    <location>
        <position position="150"/>
    </location>
</feature>
<evidence type="ECO:0000256" key="4">
    <source>
        <dbReference type="SAM" id="MobiDB-lite"/>
    </source>
</evidence>
<dbReference type="PROSITE" id="PS51464">
    <property type="entry name" value="SIS"/>
    <property type="match status" value="1"/>
</dbReference>
<dbReference type="InterPro" id="IPR046348">
    <property type="entry name" value="SIS_dom_sf"/>
</dbReference>
<dbReference type="Proteomes" id="UP000276232">
    <property type="component" value="Unassembled WGS sequence"/>
</dbReference>
<dbReference type="AlphaFoldDB" id="A0A3N1GWQ2"/>
<dbReference type="NCBIfam" id="NF003915">
    <property type="entry name" value="PRK05441.1"/>
    <property type="match status" value="1"/>
</dbReference>
<dbReference type="RefSeq" id="WP_123380553.1">
    <property type="nucleotide sequence ID" value="NZ_RJKN01000006.1"/>
</dbReference>
<evidence type="ECO:0000256" key="3">
    <source>
        <dbReference type="HAMAP-Rule" id="MF_00068"/>
    </source>
</evidence>
<dbReference type="Pfam" id="PF22645">
    <property type="entry name" value="GKRP_SIS_N"/>
    <property type="match status" value="1"/>
</dbReference>
<dbReference type="Gene3D" id="1.10.8.1080">
    <property type="match status" value="1"/>
</dbReference>
<dbReference type="NCBIfam" id="TIGR00274">
    <property type="entry name" value="N-acetylmuramic acid 6-phosphate etherase"/>
    <property type="match status" value="1"/>
</dbReference>
<organism evidence="6 7">
    <name type="scientific">Pseudokineococcus lusitanus</name>
    <dbReference type="NCBI Taxonomy" id="763993"/>
    <lineage>
        <taxon>Bacteria</taxon>
        <taxon>Bacillati</taxon>
        <taxon>Actinomycetota</taxon>
        <taxon>Actinomycetes</taxon>
        <taxon>Kineosporiales</taxon>
        <taxon>Kineosporiaceae</taxon>
        <taxon>Pseudokineococcus</taxon>
    </lineage>
</organism>
<protein>
    <recommendedName>
        <fullName evidence="3">N-acetylmuramic acid 6-phosphate etherase</fullName>
        <shortName evidence="3">MurNAc-6-P etherase</shortName>
        <ecNumber evidence="3">4.2.1.126</ecNumber>
    </recommendedName>
    <alternativeName>
        <fullName evidence="3">N-acetylmuramic acid 6-phosphate hydrolase</fullName>
    </alternativeName>
    <alternativeName>
        <fullName evidence="3">N-acetylmuramic acid 6-phosphate lyase</fullName>
    </alternativeName>
</protein>
<evidence type="ECO:0000259" key="5">
    <source>
        <dbReference type="PROSITE" id="PS51464"/>
    </source>
</evidence>
<dbReference type="NCBIfam" id="NF009222">
    <property type="entry name" value="PRK12570.1"/>
    <property type="match status" value="1"/>
</dbReference>
<dbReference type="GO" id="GO:0016803">
    <property type="term" value="F:ether hydrolase activity"/>
    <property type="evidence" value="ECO:0007669"/>
    <property type="project" value="TreeGrafter"/>
</dbReference>
<feature type="region of interest" description="Disordered" evidence="4">
    <location>
        <begin position="1"/>
        <end position="40"/>
    </location>
</feature>
<comment type="function">
    <text evidence="3">Specifically catalyzes the cleavage of the D-lactyl ether substituent of MurNAc 6-phosphate, producing GlcNAc 6-phosphate and D-lactate.</text>
</comment>
<dbReference type="InterPro" id="IPR005486">
    <property type="entry name" value="Glucokinase_regulatory_CS"/>
</dbReference>
<dbReference type="HAMAP" id="MF_00068">
    <property type="entry name" value="MurQ"/>
    <property type="match status" value="1"/>
</dbReference>
<comment type="subunit">
    <text evidence="3">Homodimer.</text>
</comment>
<dbReference type="InterPro" id="IPR001347">
    <property type="entry name" value="SIS_dom"/>
</dbReference>
<sequence>MDARRDRPSPPPAPGTPAPQLVTASAPPTGGGPAGVPHLDRLGTEHARADLADLDTRSTREVVAVLAAADAEVPAVVAAAGDAIAAAVDLVVDGMARGGRLVYVGAGTPGRLALVDASEVPPTYGTDPGLVVGVMAGGLGALQAAREGVEDDEEAGAADVTALGVGPADVVVGISASGRTPYVLAAVAAARAAGARTVGVSSNEGAELSAVVDVAVEVPTGPEVVAGSTRLKAGTAQKLVLHQISTATMVRRGRVLGPHMVDVRATNAKLRRRAVRIVVEATGTDETTAADALDAVGGHAGTAVVVVLADVDAARAHELVAGAGGVVRRALDAARG</sequence>
<dbReference type="PANTHER" id="PTHR10088">
    <property type="entry name" value="GLUCOKINASE REGULATORY PROTEIN"/>
    <property type="match status" value="1"/>
</dbReference>
<comment type="miscellaneous">
    <text evidence="3">A lyase-type mechanism (elimination/hydration) is suggested for the cleavage of the lactyl ether bond of MurNAc 6-phosphate, with the formation of an alpha,beta-unsaturated aldehyde intermediate with (E)-stereochemistry, followed by the syn addition of water to give product.</text>
</comment>
<evidence type="ECO:0000313" key="6">
    <source>
        <dbReference type="EMBL" id="ROP34664.1"/>
    </source>
</evidence>
<dbReference type="UniPathway" id="UPA00342"/>
<dbReference type="InterPro" id="IPR040190">
    <property type="entry name" value="MURQ/GCKR"/>
</dbReference>
<evidence type="ECO:0000256" key="2">
    <source>
        <dbReference type="ARBA" id="ARBA00023277"/>
    </source>
</evidence>
<feature type="domain" description="SIS" evidence="5">
    <location>
        <begin position="91"/>
        <end position="254"/>
    </location>
</feature>
<feature type="compositionally biased region" description="Low complexity" evidence="4">
    <location>
        <begin position="18"/>
        <end position="28"/>
    </location>
</feature>
<evidence type="ECO:0000313" key="7">
    <source>
        <dbReference type="Proteomes" id="UP000276232"/>
    </source>
</evidence>
<dbReference type="GO" id="GO:0009254">
    <property type="term" value="P:peptidoglycan turnover"/>
    <property type="evidence" value="ECO:0007669"/>
    <property type="project" value="TreeGrafter"/>
</dbReference>
<dbReference type="Gene3D" id="3.40.50.10490">
    <property type="entry name" value="Glucose-6-phosphate isomerase like protein, domain 1"/>
    <property type="match status" value="1"/>
</dbReference>
<name>A0A3N1GWQ2_9ACTN</name>
<dbReference type="SUPFAM" id="SSF53697">
    <property type="entry name" value="SIS domain"/>
    <property type="match status" value="1"/>
</dbReference>
<dbReference type="GO" id="GO:0016835">
    <property type="term" value="F:carbon-oxygen lyase activity"/>
    <property type="evidence" value="ECO:0007669"/>
    <property type="project" value="UniProtKB-UniRule"/>
</dbReference>
<comment type="pathway">
    <text evidence="3">Amino-sugar metabolism; N-acetylmuramate degradation.</text>
</comment>
<proteinExistence type="inferred from homology"/>
<dbReference type="GO" id="GO:0097367">
    <property type="term" value="F:carbohydrate derivative binding"/>
    <property type="evidence" value="ECO:0007669"/>
    <property type="project" value="InterPro"/>
</dbReference>
<dbReference type="InParanoid" id="A0A3N1GWQ2"/>
<comment type="caution">
    <text evidence="6">The sequence shown here is derived from an EMBL/GenBank/DDBJ whole genome shotgun (WGS) entry which is preliminary data.</text>
</comment>
<dbReference type="GO" id="GO:0046348">
    <property type="term" value="P:amino sugar catabolic process"/>
    <property type="evidence" value="ECO:0007669"/>
    <property type="project" value="InterPro"/>
</dbReference>
<dbReference type="GO" id="GO:0097173">
    <property type="term" value="P:N-acetylmuramic acid catabolic process"/>
    <property type="evidence" value="ECO:0007669"/>
    <property type="project" value="UniProtKB-UniPathway"/>
</dbReference>
<accession>A0A3N1GWQ2</accession>
<evidence type="ECO:0000256" key="1">
    <source>
        <dbReference type="ARBA" id="ARBA00023239"/>
    </source>
</evidence>
<dbReference type="PROSITE" id="PS01272">
    <property type="entry name" value="GCKR"/>
    <property type="match status" value="1"/>
</dbReference>
<dbReference type="EMBL" id="RJKN01000006">
    <property type="protein sequence ID" value="ROP34664.1"/>
    <property type="molecule type" value="Genomic_DNA"/>
</dbReference>
<dbReference type="PANTHER" id="PTHR10088:SF4">
    <property type="entry name" value="GLUCOKINASE REGULATORY PROTEIN"/>
    <property type="match status" value="1"/>
</dbReference>
<feature type="active site" description="Proton donor" evidence="3">
    <location>
        <position position="119"/>
    </location>
</feature>
<dbReference type="EC" id="4.2.1.126" evidence="3"/>
<gene>
    <name evidence="3" type="primary">murQ</name>
    <name evidence="6" type="ORF">EDC03_2482</name>
</gene>
<dbReference type="InterPro" id="IPR005488">
    <property type="entry name" value="Etherase_MurQ"/>
</dbReference>
<keyword evidence="2 3" id="KW-0119">Carbohydrate metabolism</keyword>
<reference evidence="6 7" key="1">
    <citation type="journal article" date="2015" name="Stand. Genomic Sci.">
        <title>Genomic Encyclopedia of Bacterial and Archaeal Type Strains, Phase III: the genomes of soil and plant-associated and newly described type strains.</title>
        <authorList>
            <person name="Whitman W.B."/>
            <person name="Woyke T."/>
            <person name="Klenk H.P."/>
            <person name="Zhou Y."/>
            <person name="Lilburn T.G."/>
            <person name="Beck B.J."/>
            <person name="De Vos P."/>
            <person name="Vandamme P."/>
            <person name="Eisen J.A."/>
            <person name="Garrity G."/>
            <person name="Hugenholtz P."/>
            <person name="Kyrpides N.C."/>
        </authorList>
    </citation>
    <scope>NUCLEOTIDE SEQUENCE [LARGE SCALE GENOMIC DNA]</scope>
    <source>
        <strain evidence="6 7">CECT 7306</strain>
    </source>
</reference>
<comment type="similarity">
    <text evidence="3">Belongs to the GCKR-like family. MurNAc-6-P etherase subfamily.</text>
</comment>
<keyword evidence="1 3" id="KW-0456">Lyase</keyword>
<dbReference type="CDD" id="cd05007">
    <property type="entry name" value="SIS_Etherase"/>
    <property type="match status" value="1"/>
</dbReference>
<dbReference type="OrthoDB" id="9813395at2"/>
<keyword evidence="7" id="KW-1185">Reference proteome</keyword>